<dbReference type="OrthoDB" id="9773549at2"/>
<organism evidence="2 3">
    <name type="scientific">Mycobacterium intermedium</name>
    <dbReference type="NCBI Taxonomy" id="28445"/>
    <lineage>
        <taxon>Bacteria</taxon>
        <taxon>Bacillati</taxon>
        <taxon>Actinomycetota</taxon>
        <taxon>Actinomycetes</taxon>
        <taxon>Mycobacteriales</taxon>
        <taxon>Mycobacteriaceae</taxon>
        <taxon>Mycobacterium</taxon>
        <taxon>Mycobacterium simiae complex</taxon>
    </lineage>
</organism>
<comment type="caution">
    <text evidence="2">The sequence shown here is derived from an EMBL/GenBank/DDBJ whole genome shotgun (WGS) entry which is preliminary data.</text>
</comment>
<dbReference type="GO" id="GO:0055088">
    <property type="term" value="P:lipid homeostasis"/>
    <property type="evidence" value="ECO:0007669"/>
    <property type="project" value="TreeGrafter"/>
</dbReference>
<protein>
    <submittedName>
        <fullName evidence="2">Alpha/beta hydrolase</fullName>
    </submittedName>
</protein>
<dbReference type="STRING" id="28445.BHQ20_09310"/>
<dbReference type="SUPFAM" id="SSF53474">
    <property type="entry name" value="alpha/beta-Hydrolases"/>
    <property type="match status" value="1"/>
</dbReference>
<dbReference type="GO" id="GO:0042171">
    <property type="term" value="F:lysophosphatidic acid acyltransferase activity"/>
    <property type="evidence" value="ECO:0007669"/>
    <property type="project" value="TreeGrafter"/>
</dbReference>
<dbReference type="PANTHER" id="PTHR42886:SF42">
    <property type="entry name" value="ALPHA_BETA-HYDROLASES SUPERFAMILY PROTEIN"/>
    <property type="match status" value="1"/>
</dbReference>
<dbReference type="PRINTS" id="PR00111">
    <property type="entry name" value="ABHYDROLASE"/>
</dbReference>
<dbReference type="Proteomes" id="UP000192739">
    <property type="component" value="Unassembled WGS sequence"/>
</dbReference>
<evidence type="ECO:0000313" key="2">
    <source>
        <dbReference type="EMBL" id="ORB07477.1"/>
    </source>
</evidence>
<dbReference type="Pfam" id="PF12697">
    <property type="entry name" value="Abhydrolase_6"/>
    <property type="match status" value="1"/>
</dbReference>
<reference evidence="2 3" key="1">
    <citation type="submission" date="2017-02" db="EMBL/GenBank/DDBJ databases">
        <title>The new phylogeny of genus Mycobacterium.</title>
        <authorList>
            <person name="Tortoli E."/>
            <person name="Trovato A."/>
            <person name="Cirillo D.M."/>
        </authorList>
    </citation>
    <scope>NUCLEOTIDE SEQUENCE [LARGE SCALE GENOMIC DNA]</scope>
    <source>
        <strain evidence="2 3">DSM 44049</strain>
    </source>
</reference>
<dbReference type="EMBL" id="MVHT01000019">
    <property type="protein sequence ID" value="ORB07477.1"/>
    <property type="molecule type" value="Genomic_DNA"/>
</dbReference>
<gene>
    <name evidence="2" type="ORF">BST27_09525</name>
</gene>
<feature type="domain" description="AB hydrolase-1" evidence="1">
    <location>
        <begin position="18"/>
        <end position="244"/>
    </location>
</feature>
<sequence>MLEVIDKGRSTDEHPLPLLFVHGAWHAAWCWDEHFLDFFAARGYRAVALSLRGHGGSSGRERLRWNRIGDYVDDVAEVAAQLPKKPILVGHSMGGFVVQHYLERDGAPGAILLAPIPPNGVLRVTSYIATHHPVEFAQVNARLRLAPLVANPKIARALLFSDAVPDAQVNSYQQRLQDEGYLGFLDMLVLDLVKTHRVHQIPTLVLGAEHDKIVAQSQIQRTASTYGAEMTIFPGMGHDMMLEPGWRQVAERMDNWLSILG</sequence>
<dbReference type="GO" id="GO:0006654">
    <property type="term" value="P:phosphatidic acid biosynthetic process"/>
    <property type="evidence" value="ECO:0007669"/>
    <property type="project" value="TreeGrafter"/>
</dbReference>
<dbReference type="PANTHER" id="PTHR42886">
    <property type="entry name" value="RE40534P-RELATED"/>
    <property type="match status" value="1"/>
</dbReference>
<evidence type="ECO:0000259" key="1">
    <source>
        <dbReference type="Pfam" id="PF12697"/>
    </source>
</evidence>
<keyword evidence="3" id="KW-1185">Reference proteome</keyword>
<dbReference type="InterPro" id="IPR000073">
    <property type="entry name" value="AB_hydrolase_1"/>
</dbReference>
<evidence type="ECO:0000313" key="3">
    <source>
        <dbReference type="Proteomes" id="UP000192739"/>
    </source>
</evidence>
<proteinExistence type="predicted"/>
<keyword evidence="2" id="KW-0378">Hydrolase</keyword>
<name>A0A1E3SGS7_MYCIE</name>
<dbReference type="AlphaFoldDB" id="A0A1E3SGS7"/>
<dbReference type="InterPro" id="IPR029058">
    <property type="entry name" value="AB_hydrolase_fold"/>
</dbReference>
<dbReference type="Gene3D" id="3.40.50.1820">
    <property type="entry name" value="alpha/beta hydrolase"/>
    <property type="match status" value="1"/>
</dbReference>
<dbReference type="GO" id="GO:0052689">
    <property type="term" value="F:carboxylic ester hydrolase activity"/>
    <property type="evidence" value="ECO:0007669"/>
    <property type="project" value="TreeGrafter"/>
</dbReference>
<accession>A0A1E3SGS7</accession>